<evidence type="ECO:0000313" key="8">
    <source>
        <dbReference type="EMBL" id="TYQ01866.1"/>
    </source>
</evidence>
<comment type="caution">
    <text evidence="8">The sequence shown here is derived from an EMBL/GenBank/DDBJ whole genome shotgun (WGS) entry which is preliminary data.</text>
</comment>
<sequence length="437" mass="44481">MTRLGGLVIDVSPLRTSRPFRYAFSARMISLLGIGLLVVAVPAQTYQLTKSTLQVAGVSTAMAVAMFVGSLFGGVLADRYDRRRTIQLARSAAGLGFVILGCNALLPHPSMWVIYVAAAIDGLAGGVSSSALMALMPALLPREKMAAAGALVALTTDVGTMISPAIAGVIIASGGIPVTYFVAAAATAATVTLFQAVGPAPAPGTDHESPVRALVTGVKFAGTHTVIRGILISGLLVMFVSGPMVLLPAFVDDVLGGGPTMLGLLYAAPAVGAVIGSLTSGWTGRVHRNGAAMLISVALMPLGLVILGASGAVFLAFLGLAGFGLGRALNDILRFAVLQQNTPDELRGRVSSLWMVQAVTGTAIGSMAAGFLGQWLEPGTALLALGIAGLTLGLILLATLGSVRRVTSEVIVLDRPDSHPENAVPVATAAREKEGSS</sequence>
<evidence type="ECO:0000256" key="4">
    <source>
        <dbReference type="ARBA" id="ARBA00022692"/>
    </source>
</evidence>
<evidence type="ECO:0000256" key="3">
    <source>
        <dbReference type="ARBA" id="ARBA00022475"/>
    </source>
</evidence>
<dbReference type="EMBL" id="VNIQ01000007">
    <property type="protein sequence ID" value="TYQ01866.1"/>
    <property type="molecule type" value="Genomic_DNA"/>
</dbReference>
<dbReference type="InterPro" id="IPR036259">
    <property type="entry name" value="MFS_trans_sf"/>
</dbReference>
<keyword evidence="2" id="KW-0813">Transport</keyword>
<organism evidence="8">
    <name type="scientific">Nocardia globerula</name>
    <dbReference type="NCBI Taxonomy" id="1818"/>
    <lineage>
        <taxon>Bacteria</taxon>
        <taxon>Bacillati</taxon>
        <taxon>Actinomycetota</taxon>
        <taxon>Actinomycetes</taxon>
        <taxon>Mycobacteriales</taxon>
        <taxon>Nocardiaceae</taxon>
        <taxon>Nocardia</taxon>
    </lineage>
</organism>
<protein>
    <submittedName>
        <fullName evidence="8">ENTS family enterobactin (Siderophore) exporter</fullName>
    </submittedName>
</protein>
<dbReference type="PROSITE" id="PS50850">
    <property type="entry name" value="MFS"/>
    <property type="match status" value="1"/>
</dbReference>
<dbReference type="PANTHER" id="PTHR23513:SF9">
    <property type="entry name" value="ENTEROBACTIN EXPORTER ENTS"/>
    <property type="match status" value="1"/>
</dbReference>
<evidence type="ECO:0000256" key="1">
    <source>
        <dbReference type="ARBA" id="ARBA00004429"/>
    </source>
</evidence>
<proteinExistence type="predicted"/>
<evidence type="ECO:0000256" key="6">
    <source>
        <dbReference type="ARBA" id="ARBA00023136"/>
    </source>
</evidence>
<keyword evidence="6" id="KW-0472">Membrane</keyword>
<gene>
    <name evidence="8" type="ORF">FNL38_107288</name>
</gene>
<dbReference type="GO" id="GO:0022857">
    <property type="term" value="F:transmembrane transporter activity"/>
    <property type="evidence" value="ECO:0007669"/>
    <property type="project" value="InterPro"/>
</dbReference>
<comment type="subcellular location">
    <subcellularLocation>
        <location evidence="1">Cell inner membrane</location>
        <topology evidence="1">Multi-pass membrane protein</topology>
    </subcellularLocation>
</comment>
<keyword evidence="4" id="KW-0812">Transmembrane</keyword>
<dbReference type="InterPro" id="IPR010290">
    <property type="entry name" value="TM_effector"/>
</dbReference>
<dbReference type="AlphaFoldDB" id="A0A652YKB7"/>
<name>A0A652YKB7_NOCGL</name>
<keyword evidence="5" id="KW-1133">Transmembrane helix</keyword>
<dbReference type="NCBIfam" id="NF007792">
    <property type="entry name" value="PRK10489.1"/>
    <property type="match status" value="1"/>
</dbReference>
<reference evidence="8" key="1">
    <citation type="submission" date="2019-07" db="EMBL/GenBank/DDBJ databases">
        <title>Genomic Encyclopedia of Type Strains, Phase IV (KMG-IV): sequencing the most valuable type-strain genomes for metagenomic binning, comparative biology and taxonomic classification.</title>
        <authorList>
            <person name="Goeker M."/>
        </authorList>
    </citation>
    <scope>NUCLEOTIDE SEQUENCE</scope>
    <source>
        <strain evidence="8">DSM 44596</strain>
    </source>
</reference>
<keyword evidence="3" id="KW-1003">Cell membrane</keyword>
<dbReference type="Gene3D" id="1.20.1250.20">
    <property type="entry name" value="MFS general substrate transporter like domains"/>
    <property type="match status" value="1"/>
</dbReference>
<dbReference type="SUPFAM" id="SSF103473">
    <property type="entry name" value="MFS general substrate transporter"/>
    <property type="match status" value="1"/>
</dbReference>
<dbReference type="CDD" id="cd06173">
    <property type="entry name" value="MFS_MefA_like"/>
    <property type="match status" value="1"/>
</dbReference>
<accession>A0A652YKB7</accession>
<dbReference type="GO" id="GO:0005886">
    <property type="term" value="C:plasma membrane"/>
    <property type="evidence" value="ECO:0007669"/>
    <property type="project" value="UniProtKB-SubCell"/>
</dbReference>
<evidence type="ECO:0000259" key="7">
    <source>
        <dbReference type="PROSITE" id="PS50850"/>
    </source>
</evidence>
<evidence type="ECO:0000256" key="2">
    <source>
        <dbReference type="ARBA" id="ARBA00022448"/>
    </source>
</evidence>
<dbReference type="Pfam" id="PF05977">
    <property type="entry name" value="MFS_3"/>
    <property type="match status" value="1"/>
</dbReference>
<dbReference type="InterPro" id="IPR020846">
    <property type="entry name" value="MFS_dom"/>
</dbReference>
<feature type="domain" description="Major facilitator superfamily (MFS) profile" evidence="7">
    <location>
        <begin position="19"/>
        <end position="404"/>
    </location>
</feature>
<evidence type="ECO:0000256" key="5">
    <source>
        <dbReference type="ARBA" id="ARBA00022989"/>
    </source>
</evidence>
<dbReference type="PANTHER" id="PTHR23513">
    <property type="entry name" value="INTEGRAL MEMBRANE EFFLUX PROTEIN-RELATED"/>
    <property type="match status" value="1"/>
</dbReference>